<dbReference type="AlphaFoldDB" id="A0A0F9T7W4"/>
<dbReference type="EMBL" id="LAZR01000391">
    <property type="protein sequence ID" value="KKN71067.1"/>
    <property type="molecule type" value="Genomic_DNA"/>
</dbReference>
<dbReference type="SUPFAM" id="SSF47413">
    <property type="entry name" value="lambda repressor-like DNA-binding domains"/>
    <property type="match status" value="1"/>
</dbReference>
<protein>
    <recommendedName>
        <fullName evidence="2">HTH cro/C1-type domain-containing protein</fullName>
    </recommendedName>
</protein>
<gene>
    <name evidence="1" type="ORF">LCGC14_0424840</name>
</gene>
<reference evidence="1" key="1">
    <citation type="journal article" date="2015" name="Nature">
        <title>Complex archaea that bridge the gap between prokaryotes and eukaryotes.</title>
        <authorList>
            <person name="Spang A."/>
            <person name="Saw J.H."/>
            <person name="Jorgensen S.L."/>
            <person name="Zaremba-Niedzwiedzka K."/>
            <person name="Martijn J."/>
            <person name="Lind A.E."/>
            <person name="van Eijk R."/>
            <person name="Schleper C."/>
            <person name="Guy L."/>
            <person name="Ettema T.J."/>
        </authorList>
    </citation>
    <scope>NUCLEOTIDE SEQUENCE</scope>
</reference>
<sequence>MTTRKYNSKLKAVIKSSGLFQWWIAEQCGISKFKMSQIVNGHEAPSASSKRAIAKTLQVKQSAIF</sequence>
<organism evidence="1">
    <name type="scientific">marine sediment metagenome</name>
    <dbReference type="NCBI Taxonomy" id="412755"/>
    <lineage>
        <taxon>unclassified sequences</taxon>
        <taxon>metagenomes</taxon>
        <taxon>ecological metagenomes</taxon>
    </lineage>
</organism>
<accession>A0A0F9T7W4</accession>
<dbReference type="Gene3D" id="1.10.260.40">
    <property type="entry name" value="lambda repressor-like DNA-binding domains"/>
    <property type="match status" value="1"/>
</dbReference>
<dbReference type="InterPro" id="IPR010982">
    <property type="entry name" value="Lambda_DNA-bd_dom_sf"/>
</dbReference>
<comment type="caution">
    <text evidence="1">The sequence shown here is derived from an EMBL/GenBank/DDBJ whole genome shotgun (WGS) entry which is preliminary data.</text>
</comment>
<proteinExistence type="predicted"/>
<name>A0A0F9T7W4_9ZZZZ</name>
<evidence type="ECO:0000313" key="1">
    <source>
        <dbReference type="EMBL" id="KKN71067.1"/>
    </source>
</evidence>
<evidence type="ECO:0008006" key="2">
    <source>
        <dbReference type="Google" id="ProtNLM"/>
    </source>
</evidence>
<dbReference type="GO" id="GO:0003677">
    <property type="term" value="F:DNA binding"/>
    <property type="evidence" value="ECO:0007669"/>
    <property type="project" value="InterPro"/>
</dbReference>